<proteinExistence type="inferred from homology"/>
<dbReference type="SUPFAM" id="SSF53756">
    <property type="entry name" value="UDP-Glycosyltransferase/glycogen phosphorylase"/>
    <property type="match status" value="1"/>
</dbReference>
<dbReference type="InterPro" id="IPR011990">
    <property type="entry name" value="TPR-like_helical_dom_sf"/>
</dbReference>
<gene>
    <name evidence="11" type="ORF">CfE428DRAFT_4958</name>
</gene>
<dbReference type="Gene3D" id="3.40.50.11380">
    <property type="match status" value="1"/>
</dbReference>
<comment type="pathway">
    <text evidence="1">Protein modification; protein glycosylation.</text>
</comment>
<feature type="domain" description="O-GlcNAc transferase C-terminal" evidence="10">
    <location>
        <begin position="552"/>
        <end position="724"/>
    </location>
</feature>
<feature type="repeat" description="TPR" evidence="8">
    <location>
        <begin position="187"/>
        <end position="220"/>
    </location>
</feature>
<dbReference type="Pfam" id="PF13424">
    <property type="entry name" value="TPR_12"/>
    <property type="match status" value="2"/>
</dbReference>
<feature type="repeat" description="TPR" evidence="8">
    <location>
        <begin position="153"/>
        <end position="186"/>
    </location>
</feature>
<keyword evidence="5" id="KW-0808">Transferase</keyword>
<dbReference type="eggNOG" id="COG0457">
    <property type="taxonomic scope" value="Bacteria"/>
</dbReference>
<evidence type="ECO:0000256" key="3">
    <source>
        <dbReference type="ARBA" id="ARBA00011970"/>
    </source>
</evidence>
<dbReference type="PROSITE" id="PS50293">
    <property type="entry name" value="TPR_REGION"/>
    <property type="match status" value="2"/>
</dbReference>
<dbReference type="InParanoid" id="B4D7R8"/>
<evidence type="ECO:0000256" key="5">
    <source>
        <dbReference type="ARBA" id="ARBA00022679"/>
    </source>
</evidence>
<dbReference type="InterPro" id="IPR029489">
    <property type="entry name" value="OGT/SEC/SPY_C"/>
</dbReference>
<reference evidence="11 12" key="1">
    <citation type="journal article" date="2011" name="J. Bacteriol.">
        <title>Genome sequence of Chthoniobacter flavus Ellin428, an aerobic heterotrophic soil bacterium.</title>
        <authorList>
            <person name="Kant R."/>
            <person name="van Passel M.W."/>
            <person name="Palva A."/>
            <person name="Lucas S."/>
            <person name="Lapidus A."/>
            <person name="Glavina Del Rio T."/>
            <person name="Dalin E."/>
            <person name="Tice H."/>
            <person name="Bruce D."/>
            <person name="Goodwin L."/>
            <person name="Pitluck S."/>
            <person name="Larimer F.W."/>
            <person name="Land M.L."/>
            <person name="Hauser L."/>
            <person name="Sangwan P."/>
            <person name="de Vos W.M."/>
            <person name="Janssen P.H."/>
            <person name="Smidt H."/>
        </authorList>
    </citation>
    <scope>NUCLEOTIDE SEQUENCE [LARGE SCALE GENOMIC DNA]</scope>
    <source>
        <strain evidence="11 12">Ellin428</strain>
    </source>
</reference>
<dbReference type="Gene3D" id="3.40.50.2000">
    <property type="entry name" value="Glycogen Phosphorylase B"/>
    <property type="match status" value="1"/>
</dbReference>
<protein>
    <recommendedName>
        <fullName evidence="3">protein O-GlcNAc transferase</fullName>
        <ecNumber evidence="3">2.4.1.255</ecNumber>
    </recommendedName>
</protein>
<accession>B4D7R8</accession>
<dbReference type="PANTHER" id="PTHR44835">
    <property type="entry name" value="UDP-N-ACETYLGLUCOSAMINE--PEPTIDE N-ACETYLGLUCOSAMINYLTRANSFERASE SPINDLY-RELATED"/>
    <property type="match status" value="1"/>
</dbReference>
<dbReference type="Proteomes" id="UP000005824">
    <property type="component" value="Unassembled WGS sequence"/>
</dbReference>
<feature type="region of interest" description="Disordered" evidence="9">
    <location>
        <begin position="1"/>
        <end position="23"/>
    </location>
</feature>
<feature type="repeat" description="TPR" evidence="8">
    <location>
        <begin position="119"/>
        <end position="152"/>
    </location>
</feature>
<evidence type="ECO:0000256" key="1">
    <source>
        <dbReference type="ARBA" id="ARBA00004922"/>
    </source>
</evidence>
<dbReference type="SUPFAM" id="SSF48452">
    <property type="entry name" value="TPR-like"/>
    <property type="match status" value="2"/>
</dbReference>
<dbReference type="GO" id="GO:0097363">
    <property type="term" value="F:protein O-acetylglucosaminyltransferase activity"/>
    <property type="evidence" value="ECO:0007669"/>
    <property type="project" value="UniProtKB-EC"/>
</dbReference>
<evidence type="ECO:0000256" key="4">
    <source>
        <dbReference type="ARBA" id="ARBA00022676"/>
    </source>
</evidence>
<dbReference type="Pfam" id="PF13432">
    <property type="entry name" value="TPR_16"/>
    <property type="match status" value="2"/>
</dbReference>
<dbReference type="EC" id="2.4.1.255" evidence="3"/>
<feature type="repeat" description="TPR" evidence="8">
    <location>
        <begin position="255"/>
        <end position="288"/>
    </location>
</feature>
<dbReference type="Gene3D" id="1.25.40.10">
    <property type="entry name" value="Tetratricopeptide repeat domain"/>
    <property type="match status" value="4"/>
</dbReference>
<dbReference type="eggNOG" id="COG3914">
    <property type="taxonomic scope" value="Bacteria"/>
</dbReference>
<name>B4D7R8_9BACT</name>
<organism evidence="11 12">
    <name type="scientific">Chthoniobacter flavus Ellin428</name>
    <dbReference type="NCBI Taxonomy" id="497964"/>
    <lineage>
        <taxon>Bacteria</taxon>
        <taxon>Pseudomonadati</taxon>
        <taxon>Verrucomicrobiota</taxon>
        <taxon>Spartobacteria</taxon>
        <taxon>Chthoniobacterales</taxon>
        <taxon>Chthoniobacteraceae</taxon>
        <taxon>Chthoniobacter</taxon>
    </lineage>
</organism>
<feature type="domain" description="O-GlcNAc transferase C-terminal" evidence="10">
    <location>
        <begin position="366"/>
        <end position="500"/>
    </location>
</feature>
<evidence type="ECO:0000313" key="12">
    <source>
        <dbReference type="Proteomes" id="UP000005824"/>
    </source>
</evidence>
<dbReference type="STRING" id="497964.CfE428DRAFT_4958"/>
<evidence type="ECO:0000259" key="10">
    <source>
        <dbReference type="Pfam" id="PF13844"/>
    </source>
</evidence>
<keyword evidence="4" id="KW-0328">Glycosyltransferase</keyword>
<dbReference type="Pfam" id="PF13844">
    <property type="entry name" value="Glyco_transf_41"/>
    <property type="match status" value="2"/>
</dbReference>
<feature type="repeat" description="TPR" evidence="8">
    <location>
        <begin position="221"/>
        <end position="254"/>
    </location>
</feature>
<sequence length="743" mass="82659">MAVGEEMWQRTIGNGGVSNENSRRRIHVPSLSVSERPPPLPGFCPMNVSGIAEALALGTQLHQSGRLVEAENLYTQVLAREPNHPEANRLLGIIAMQTGHLEAARQLLGKAIAGNDQHALAYSNLGEVYRALGQPREAIEAFRRALQIGPVYAEVLSNLGIALATVGETTEAISRFREALQIRPDFPEAQNNLGNALQQQGSLAEAEECYRAALRLRPDFPDASNNLGNVLLEMGRPEEAVACHRRALELRPSYPGAWNSLGNACGAIGGVDESVAAYREAIRLDPRYGQAYSNLAVKLSGQGLAEESLRCLRTAVDLRPNDPSLLSNLIYAQHFMRGVSAGEIAEDWALWNRRFGHPEGAFSSYPNLPEPDRRLRVGYVTSEFREHSLGRYLVPLFRSHDHGQFEIVCFSDVAKPDELTTFFREHSDAWTSIVGMSDAALAELVREKKIDILVDLHQHMGNNRLPLFARKPAPVQVSFAGYPASSGLEAIGYRLSDRWVEGMGEEMADGKWQNARGGAERVFLLDSFWCYQSGGVDLPCNALPALQRGYFTFGSLNNFCKVNVETLVLWARVLNHVPNARLVLLCEEGSQRQRTWDLFARHGISAERISFAEPRARTDYLKLYYDVDIVLDTFPYNGHTTSLDALWMGVPVVSLVGEVAVSRAGLSQLNNLGLPEWVAHTEDEYVEIATRLAGDLTHLAEMRATLRARMEASVLMDATHFTRQIEEAYRAMWRQWCEEKRVS</sequence>
<dbReference type="InterPro" id="IPR019734">
    <property type="entry name" value="TPR_rpt"/>
</dbReference>
<keyword evidence="12" id="KW-1185">Reference proteome</keyword>
<evidence type="ECO:0000256" key="8">
    <source>
        <dbReference type="PROSITE-ProRule" id="PRU00339"/>
    </source>
</evidence>
<evidence type="ECO:0000313" key="11">
    <source>
        <dbReference type="EMBL" id="EDY17441.1"/>
    </source>
</evidence>
<dbReference type="SMART" id="SM00028">
    <property type="entry name" value="TPR"/>
    <property type="match status" value="8"/>
</dbReference>
<dbReference type="EMBL" id="ABVL01000019">
    <property type="protein sequence ID" value="EDY17441.1"/>
    <property type="molecule type" value="Genomic_DNA"/>
</dbReference>
<dbReference type="PANTHER" id="PTHR44835:SF1">
    <property type="entry name" value="PROTEIN O-GLCNAC TRANSFERASE"/>
    <property type="match status" value="1"/>
</dbReference>
<keyword evidence="6" id="KW-0677">Repeat</keyword>
<dbReference type="InterPro" id="IPR051939">
    <property type="entry name" value="Glycosyltr_41/O-GlcNAc_trsf"/>
</dbReference>
<evidence type="ECO:0000256" key="6">
    <source>
        <dbReference type="ARBA" id="ARBA00022737"/>
    </source>
</evidence>
<evidence type="ECO:0000256" key="9">
    <source>
        <dbReference type="SAM" id="MobiDB-lite"/>
    </source>
</evidence>
<keyword evidence="7 8" id="KW-0802">TPR repeat</keyword>
<evidence type="ECO:0000256" key="2">
    <source>
        <dbReference type="ARBA" id="ARBA00005386"/>
    </source>
</evidence>
<evidence type="ECO:0000256" key="7">
    <source>
        <dbReference type="ARBA" id="ARBA00022803"/>
    </source>
</evidence>
<comment type="similarity">
    <text evidence="2">Belongs to the glycosyltransferase 41 family. O-GlcNAc transferase subfamily.</text>
</comment>
<comment type="caution">
    <text evidence="11">The sequence shown here is derived from an EMBL/GenBank/DDBJ whole genome shotgun (WGS) entry which is preliminary data.</text>
</comment>
<dbReference type="PROSITE" id="PS50005">
    <property type="entry name" value="TPR"/>
    <property type="match status" value="5"/>
</dbReference>
<dbReference type="AlphaFoldDB" id="B4D7R8"/>